<dbReference type="RefSeq" id="WP_163962649.1">
    <property type="nucleotide sequence ID" value="NZ_JAAGNX010000001.1"/>
</dbReference>
<name>A0A6B2LZK7_9BACT</name>
<evidence type="ECO:0000313" key="2">
    <source>
        <dbReference type="Proteomes" id="UP000478417"/>
    </source>
</evidence>
<protein>
    <submittedName>
        <fullName evidence="1">Uncharacterized protein</fullName>
    </submittedName>
</protein>
<dbReference type="Proteomes" id="UP000478417">
    <property type="component" value="Unassembled WGS sequence"/>
</dbReference>
<gene>
    <name evidence="1" type="ORF">G0Q06_03885</name>
</gene>
<dbReference type="Gene3D" id="3.20.20.80">
    <property type="entry name" value="Glycosidases"/>
    <property type="match status" value="1"/>
</dbReference>
<dbReference type="SUPFAM" id="SSF51445">
    <property type="entry name" value="(Trans)glycosidases"/>
    <property type="match status" value="1"/>
</dbReference>
<evidence type="ECO:0000313" key="1">
    <source>
        <dbReference type="EMBL" id="NDV61582.1"/>
    </source>
</evidence>
<dbReference type="EMBL" id="JAAGNX010000001">
    <property type="protein sequence ID" value="NDV61582.1"/>
    <property type="molecule type" value="Genomic_DNA"/>
</dbReference>
<sequence>MHIHPYKTGHCLRDGRLYVNDEHQFLKTGKPLRNYGDPTEVRKLMADLPVIASKGYKNLAINCYWHHFNPSGDGRIEVSLEPLYDLLKAVDAHGMYASLSVETYGVGGGQIPQGFWDNNPETEAITHEGNPVRDTEYGYNTAVPSLFSPEYLHASRAYMKNLVEKLGAENFLYFETTVEPQYMGSQNLDYSRAARESYEKWLARNPELNPLPFPDKLPASQAFIDSKAWNIFRAQNLASWINGDARAYKEAANGAPLWIATDYLDAENGTMNRRLGDPVELLRNLTEINIIQVNWSWCNIRRKPNQKAYDRVHQVMREHKKDWAITEHMTLNGADYFPEDVDGLLSNTLKNGTRFGWEFVDIAPDFDDPSTKPNDVLPGDFKPQHFSLYDSDWQAKPVMSIVDNNWSDWVALALEAQSVRA</sequence>
<accession>A0A6B2LZK7</accession>
<reference evidence="1 2" key="1">
    <citation type="submission" date="2020-02" db="EMBL/GenBank/DDBJ databases">
        <title>Albibacoteraceae fam. nov., the first described family within the subdivision 4 Verrucomicrobia.</title>
        <authorList>
            <person name="Xi F."/>
        </authorList>
    </citation>
    <scope>NUCLEOTIDE SEQUENCE [LARGE SCALE GENOMIC DNA]</scope>
    <source>
        <strain evidence="1 2">CK1056</strain>
    </source>
</reference>
<organism evidence="1 2">
    <name type="scientific">Oceanipulchritudo coccoides</name>
    <dbReference type="NCBI Taxonomy" id="2706888"/>
    <lineage>
        <taxon>Bacteria</taxon>
        <taxon>Pseudomonadati</taxon>
        <taxon>Verrucomicrobiota</taxon>
        <taxon>Opitutia</taxon>
        <taxon>Puniceicoccales</taxon>
        <taxon>Oceanipulchritudinaceae</taxon>
        <taxon>Oceanipulchritudo</taxon>
    </lineage>
</organism>
<comment type="caution">
    <text evidence="1">The sequence shown here is derived from an EMBL/GenBank/DDBJ whole genome shotgun (WGS) entry which is preliminary data.</text>
</comment>
<dbReference type="InterPro" id="IPR017853">
    <property type="entry name" value="GH"/>
</dbReference>
<keyword evidence="2" id="KW-1185">Reference proteome</keyword>
<dbReference type="AlphaFoldDB" id="A0A6B2LZK7"/>
<proteinExistence type="predicted"/>